<feature type="region of interest" description="Disordered" evidence="11">
    <location>
        <begin position="1445"/>
        <end position="1464"/>
    </location>
</feature>
<evidence type="ECO:0000256" key="6">
    <source>
        <dbReference type="ARBA" id="ARBA00023054"/>
    </source>
</evidence>
<evidence type="ECO:0000313" key="14">
    <source>
        <dbReference type="Proteomes" id="UP000218231"/>
    </source>
</evidence>
<evidence type="ECO:0000259" key="12">
    <source>
        <dbReference type="PROSITE" id="PS50067"/>
    </source>
</evidence>
<protein>
    <recommendedName>
        <fullName evidence="12">Kinesin motor domain-containing protein</fullName>
    </recommendedName>
</protein>
<reference evidence="13 14" key="1">
    <citation type="journal article" date="2017" name="Curr. Biol.">
        <title>Genome architecture and evolution of a unichromosomal asexual nematode.</title>
        <authorList>
            <person name="Fradin H."/>
            <person name="Zegar C."/>
            <person name="Gutwein M."/>
            <person name="Lucas J."/>
            <person name="Kovtun M."/>
            <person name="Corcoran D."/>
            <person name="Baugh L.R."/>
            <person name="Kiontke K."/>
            <person name="Gunsalus K."/>
            <person name="Fitch D.H."/>
            <person name="Piano F."/>
        </authorList>
    </citation>
    <scope>NUCLEOTIDE SEQUENCE [LARGE SCALE GENOMIC DNA]</scope>
    <source>
        <strain evidence="13">PF1309</strain>
    </source>
</reference>
<evidence type="ECO:0000256" key="2">
    <source>
        <dbReference type="ARBA" id="ARBA00022490"/>
    </source>
</evidence>
<dbReference type="InterPro" id="IPR001752">
    <property type="entry name" value="Kinesin_motor_dom"/>
</dbReference>
<evidence type="ECO:0000256" key="8">
    <source>
        <dbReference type="ARBA" id="ARBA00023212"/>
    </source>
</evidence>
<accession>A0A2A2LF10</accession>
<feature type="region of interest" description="Disordered" evidence="11">
    <location>
        <begin position="792"/>
        <end position="813"/>
    </location>
</feature>
<dbReference type="Pfam" id="PF00225">
    <property type="entry name" value="Kinesin"/>
    <property type="match status" value="1"/>
</dbReference>
<keyword evidence="8" id="KW-0206">Cytoskeleton</keyword>
<evidence type="ECO:0000256" key="7">
    <source>
        <dbReference type="ARBA" id="ARBA00023175"/>
    </source>
</evidence>
<dbReference type="PANTHER" id="PTHR47117">
    <property type="entry name" value="STAR-RELATED LIPID TRANSFER PROTEIN 9"/>
    <property type="match status" value="1"/>
</dbReference>
<evidence type="ECO:0000256" key="3">
    <source>
        <dbReference type="ARBA" id="ARBA00022701"/>
    </source>
</evidence>
<dbReference type="Gene3D" id="3.40.850.10">
    <property type="entry name" value="Kinesin motor domain"/>
    <property type="match status" value="1"/>
</dbReference>
<comment type="similarity">
    <text evidence="9">Belongs to the TRAFAC class myosin-kinesin ATPase superfamily. Kinesin family.</text>
</comment>
<feature type="coiled-coil region" evidence="10">
    <location>
        <begin position="372"/>
        <end position="434"/>
    </location>
</feature>
<evidence type="ECO:0000313" key="13">
    <source>
        <dbReference type="EMBL" id="PAV84802.1"/>
    </source>
</evidence>
<gene>
    <name evidence="13" type="ORF">WR25_13706</name>
</gene>
<evidence type="ECO:0000256" key="10">
    <source>
        <dbReference type="SAM" id="Coils"/>
    </source>
</evidence>
<comment type="caution">
    <text evidence="13">The sequence shown here is derived from an EMBL/GenBank/DDBJ whole genome shotgun (WGS) entry which is preliminary data.</text>
</comment>
<organism evidence="13 14">
    <name type="scientific">Diploscapter pachys</name>
    <dbReference type="NCBI Taxonomy" id="2018661"/>
    <lineage>
        <taxon>Eukaryota</taxon>
        <taxon>Metazoa</taxon>
        <taxon>Ecdysozoa</taxon>
        <taxon>Nematoda</taxon>
        <taxon>Chromadorea</taxon>
        <taxon>Rhabditida</taxon>
        <taxon>Rhabditina</taxon>
        <taxon>Rhabditomorpha</taxon>
        <taxon>Rhabditoidea</taxon>
        <taxon>Rhabditidae</taxon>
        <taxon>Diploscapter</taxon>
    </lineage>
</organism>
<dbReference type="STRING" id="2018661.A0A2A2LF10"/>
<keyword evidence="4 9" id="KW-0547">Nucleotide-binding</keyword>
<dbReference type="SUPFAM" id="SSF49879">
    <property type="entry name" value="SMAD/FHA domain"/>
    <property type="match status" value="1"/>
</dbReference>
<dbReference type="InterPro" id="IPR022140">
    <property type="entry name" value="Kinesin-like_KIF1-typ"/>
</dbReference>
<dbReference type="PROSITE" id="PS00411">
    <property type="entry name" value="KINESIN_MOTOR_1"/>
    <property type="match status" value="1"/>
</dbReference>
<sequence>MTVAAEMSPVGEAADQKIKVAVRVRPLNKRELELRTKTVVKMNGNQTILDHPVDENKPKPFAFDYSFDSSDQNESQFASQEKVFNEIGYDLMENSFAGYNACLFAYGQTSSGKSYSMMGTSDQPGIIPRLCNEIFKRIDQTTSESLTYKVEVSYMEIYNERVRDLLDPKKSNKTLKVREHKILGPIVDGLSNLAVDSYQQIESLIGEGNKSRTVAATNMNAESSRSHAVFNITLTQTLRDIENGFSGEKVSKISLVDLAGSERVAKTGAMGKRLEEGGSINKSLTTLGMVISALAERSNSTKKDKFIPYRDSVLTWLLRDNLGGNSRTVMIATVSPAADNYEETLSTLRYADRAKKIINHAVVNEDPNARIIRELREEVESLRMQISQTKKEQTETLELRERLAESERLVAQMNKSWEERLRETETLNKERQRDLSEIGISVESSGIKVEKDKFYLVNLNADPSLNELLVYYVNGTAIVGNTEEIDASRDSGLGSVEELHLKASSNGDGEKTNIVLRGLGVVHRVFVNGRQISERTLLRNGFRLLFGVHHFFKVNCPKEATDGNAMEESCMYDYKDAWDEVNGEGAGGISAAVDQLMQRVSIKHEEDKKAALEQQYEAFEQYIQNLQAGGFTPSTPMTPCWSLATPLGTPASALPPPFPFAGGSGGGSSRQTVKSKFFYWAQKKKEMLAESLKRLKADLIRAHAMTNEANMISKELAVNDKRVTTYDVTLHIPAANLRPSKIKAGAFICEPVIVVRRVGMSGAQLWSLSQLENKLIDMRELYDDRMNEAAEKGMPRGCGGAVERSEQEADEESPSVVIDPFFESQVPIISQQGEVAGRLHVQIYRVAGPIESEDDRAVGCENLIGKVINCRVRIKRVCDLPESLSHFVFCQYSFFNATEMLVVAPSHDLSHPQPSNHTVVIFEHQRDFPVVVTEEFLEYVQEDALSIEVWGHRSCGSEQKDAARKLDAEERNKSLQARWGEVSRRLELWMQINELNENGKWEPVECRQFEDVSTGGVYQLRQGQQRRICVGVNLPFSEGLPLHIDSIHSVAIGCIWPRKPNVHKTLDSYQAGIYFLPEQCLFIILGRRPGSDSLAMDRGLADEAKLSSCSAKSESDKEREHSLMAQWIALTEERAAVAIPAPNSKIPGSPCDWTPPLGTEKHVPVVFLDLNPDDMAGEASASEVTLRTAGQHSILPLETNGQFIMLPPLQFDEKRCCVICPWDSSVHDNDSLNVVTPSNERIYAILKTTVRLSHPCVMDVVLRKRICMQVYKKSSFAERIFKRMIGTETAYHTSVLYDLVAHVPKSSCDIEERESLAMLAAKHAMGSENEAVESMLKLDRLRQEVAITTMLSRKERQERLQHFGLPPHSLKMKRTVSLPNAISNSTTPLPSSSNCGYDSPMGTSTTTSMTPSCRPPRPTFLSLAHSTSNSSRLTSLMSPANERLSGIDEESKETYPVRSSTVPDALSKNAKDLSNEQMDLRNGNLLLSSSSSKISPLGDCTSSASGCAGSGALGAMRWANKPPQGLDLNV</sequence>
<feature type="compositionally biased region" description="Polar residues" evidence="11">
    <location>
        <begin position="1424"/>
        <end position="1438"/>
    </location>
</feature>
<keyword evidence="14" id="KW-1185">Reference proteome</keyword>
<keyword evidence="2" id="KW-0963">Cytoplasm</keyword>
<evidence type="ECO:0000256" key="1">
    <source>
        <dbReference type="ARBA" id="ARBA00004245"/>
    </source>
</evidence>
<comment type="subcellular location">
    <subcellularLocation>
        <location evidence="1">Cytoplasm</location>
        <location evidence="1">Cytoskeleton</location>
    </subcellularLocation>
</comment>
<dbReference type="Gene3D" id="6.10.250.2520">
    <property type="match status" value="1"/>
</dbReference>
<dbReference type="InterPro" id="IPR027417">
    <property type="entry name" value="P-loop_NTPase"/>
</dbReference>
<dbReference type="PROSITE" id="PS50067">
    <property type="entry name" value="KINESIN_MOTOR_2"/>
    <property type="match status" value="1"/>
</dbReference>
<dbReference type="Pfam" id="PF12423">
    <property type="entry name" value="KIF1B"/>
    <property type="match status" value="1"/>
</dbReference>
<evidence type="ECO:0000256" key="4">
    <source>
        <dbReference type="ARBA" id="ARBA00022741"/>
    </source>
</evidence>
<dbReference type="GO" id="GO:0005874">
    <property type="term" value="C:microtubule"/>
    <property type="evidence" value="ECO:0007669"/>
    <property type="project" value="UniProtKB-KW"/>
</dbReference>
<dbReference type="PRINTS" id="PR00380">
    <property type="entry name" value="KINESINHEAVY"/>
</dbReference>
<dbReference type="SUPFAM" id="SSF52540">
    <property type="entry name" value="P-loop containing nucleoside triphosphate hydrolases"/>
    <property type="match status" value="1"/>
</dbReference>
<dbReference type="Pfam" id="PF16183">
    <property type="entry name" value="Kinesin_assoc"/>
    <property type="match status" value="1"/>
</dbReference>
<evidence type="ECO:0000256" key="11">
    <source>
        <dbReference type="SAM" id="MobiDB-lite"/>
    </source>
</evidence>
<dbReference type="InterPro" id="IPR022164">
    <property type="entry name" value="Kinesin-like"/>
</dbReference>
<feature type="region of interest" description="Disordered" evidence="11">
    <location>
        <begin position="1380"/>
        <end position="1440"/>
    </location>
</feature>
<dbReference type="EMBL" id="LIAE01006817">
    <property type="protein sequence ID" value="PAV84802.1"/>
    <property type="molecule type" value="Genomic_DNA"/>
</dbReference>
<dbReference type="InterPro" id="IPR036961">
    <property type="entry name" value="Kinesin_motor_dom_sf"/>
</dbReference>
<keyword evidence="3" id="KW-0493">Microtubule</keyword>
<dbReference type="CDD" id="cd01365">
    <property type="entry name" value="KISc_KIF1A_KIF1B"/>
    <property type="match status" value="1"/>
</dbReference>
<keyword evidence="6 10" id="KW-0175">Coiled coil</keyword>
<dbReference type="GO" id="GO:0008017">
    <property type="term" value="F:microtubule binding"/>
    <property type="evidence" value="ECO:0007669"/>
    <property type="project" value="InterPro"/>
</dbReference>
<dbReference type="Pfam" id="PF12473">
    <property type="entry name" value="DUF3694"/>
    <property type="match status" value="1"/>
</dbReference>
<keyword evidence="7 9" id="KW-0505">Motor protein</keyword>
<dbReference type="InterPro" id="IPR019821">
    <property type="entry name" value="Kinesin_motor_CS"/>
</dbReference>
<dbReference type="SMART" id="SM00129">
    <property type="entry name" value="KISc"/>
    <property type="match status" value="1"/>
</dbReference>
<dbReference type="GO" id="GO:0003777">
    <property type="term" value="F:microtubule motor activity"/>
    <property type="evidence" value="ECO:0007669"/>
    <property type="project" value="InterPro"/>
</dbReference>
<dbReference type="InterPro" id="IPR032405">
    <property type="entry name" value="Kinesin_assoc"/>
</dbReference>
<dbReference type="Gene3D" id="2.60.200.20">
    <property type="match status" value="1"/>
</dbReference>
<feature type="compositionally biased region" description="Low complexity" evidence="11">
    <location>
        <begin position="1383"/>
        <end position="1412"/>
    </location>
</feature>
<dbReference type="OrthoDB" id="3176171at2759"/>
<keyword evidence="5 9" id="KW-0067">ATP-binding</keyword>
<dbReference type="FunFam" id="3.40.850.10:FF:000139">
    <property type="entry name" value="Kinesin-like protein"/>
    <property type="match status" value="1"/>
</dbReference>
<dbReference type="Proteomes" id="UP000218231">
    <property type="component" value="Unassembled WGS sequence"/>
</dbReference>
<dbReference type="GO" id="GO:0005524">
    <property type="term" value="F:ATP binding"/>
    <property type="evidence" value="ECO:0007669"/>
    <property type="project" value="UniProtKB-UniRule"/>
</dbReference>
<feature type="binding site" evidence="9">
    <location>
        <begin position="107"/>
        <end position="114"/>
    </location>
    <ligand>
        <name>ATP</name>
        <dbReference type="ChEBI" id="CHEBI:30616"/>
    </ligand>
</feature>
<feature type="domain" description="Kinesin motor" evidence="12">
    <location>
        <begin position="17"/>
        <end position="357"/>
    </location>
</feature>
<evidence type="ECO:0000256" key="5">
    <source>
        <dbReference type="ARBA" id="ARBA00022840"/>
    </source>
</evidence>
<evidence type="ECO:0000256" key="9">
    <source>
        <dbReference type="PROSITE-ProRule" id="PRU00283"/>
    </source>
</evidence>
<feature type="coiled-coil region" evidence="10">
    <location>
        <begin position="602"/>
        <end position="629"/>
    </location>
</feature>
<dbReference type="GO" id="GO:0007018">
    <property type="term" value="P:microtubule-based movement"/>
    <property type="evidence" value="ECO:0007669"/>
    <property type="project" value="InterPro"/>
</dbReference>
<proteinExistence type="inferred from homology"/>
<name>A0A2A2LF10_9BILA</name>
<dbReference type="InterPro" id="IPR008984">
    <property type="entry name" value="SMAD_FHA_dom_sf"/>
</dbReference>